<comment type="caution">
    <text evidence="8">The sequence shown here is derived from an EMBL/GenBank/DDBJ whole genome shotgun (WGS) entry which is preliminary data.</text>
</comment>
<dbReference type="InterPro" id="IPR036259">
    <property type="entry name" value="MFS_trans_sf"/>
</dbReference>
<dbReference type="PROSITE" id="PS50850">
    <property type="entry name" value="MFS"/>
    <property type="match status" value="1"/>
</dbReference>
<protein>
    <submittedName>
        <fullName evidence="8">MFS transporter</fullName>
    </submittedName>
</protein>
<name>A0A934MKJ9_9HYPH</name>
<dbReference type="RefSeq" id="WP_198875385.1">
    <property type="nucleotide sequence ID" value="NZ_JAEKMH010000001.1"/>
</dbReference>
<dbReference type="EMBL" id="JAEKMH010000001">
    <property type="protein sequence ID" value="MBJ3784200.1"/>
    <property type="molecule type" value="Genomic_DNA"/>
</dbReference>
<dbReference type="GO" id="GO:0005886">
    <property type="term" value="C:plasma membrane"/>
    <property type="evidence" value="ECO:0007669"/>
    <property type="project" value="UniProtKB-SubCell"/>
</dbReference>
<feature type="transmembrane region" description="Helical" evidence="6">
    <location>
        <begin position="309"/>
        <end position="332"/>
    </location>
</feature>
<evidence type="ECO:0000259" key="7">
    <source>
        <dbReference type="PROSITE" id="PS50850"/>
    </source>
</evidence>
<dbReference type="AlphaFoldDB" id="A0A934MKJ9"/>
<organism evidence="8 9">
    <name type="scientific">Devosia sediminis</name>
    <dbReference type="NCBI Taxonomy" id="2798801"/>
    <lineage>
        <taxon>Bacteria</taxon>
        <taxon>Pseudomonadati</taxon>
        <taxon>Pseudomonadota</taxon>
        <taxon>Alphaproteobacteria</taxon>
        <taxon>Hyphomicrobiales</taxon>
        <taxon>Devosiaceae</taxon>
        <taxon>Devosia</taxon>
    </lineage>
</organism>
<dbReference type="InterPro" id="IPR011701">
    <property type="entry name" value="MFS"/>
</dbReference>
<dbReference type="PANTHER" id="PTHR23513:SF6">
    <property type="entry name" value="MAJOR FACILITATOR SUPERFAMILY ASSOCIATED DOMAIN-CONTAINING PROTEIN"/>
    <property type="match status" value="1"/>
</dbReference>
<evidence type="ECO:0000313" key="8">
    <source>
        <dbReference type="EMBL" id="MBJ3784200.1"/>
    </source>
</evidence>
<evidence type="ECO:0000256" key="1">
    <source>
        <dbReference type="ARBA" id="ARBA00004651"/>
    </source>
</evidence>
<keyword evidence="2" id="KW-1003">Cell membrane</keyword>
<dbReference type="CDD" id="cd06173">
    <property type="entry name" value="MFS_MefA_like"/>
    <property type="match status" value="1"/>
</dbReference>
<feature type="transmembrane region" description="Helical" evidence="6">
    <location>
        <begin position="72"/>
        <end position="90"/>
    </location>
</feature>
<feature type="transmembrane region" description="Helical" evidence="6">
    <location>
        <begin position="252"/>
        <end position="276"/>
    </location>
</feature>
<evidence type="ECO:0000256" key="5">
    <source>
        <dbReference type="ARBA" id="ARBA00023136"/>
    </source>
</evidence>
<keyword evidence="5 6" id="KW-0472">Membrane</keyword>
<dbReference type="Gene3D" id="1.20.1250.20">
    <property type="entry name" value="MFS general substrate transporter like domains"/>
    <property type="match status" value="1"/>
</dbReference>
<gene>
    <name evidence="8" type="ORF">JEQ47_05665</name>
</gene>
<feature type="transmembrane region" description="Helical" evidence="6">
    <location>
        <begin position="27"/>
        <end position="51"/>
    </location>
</feature>
<proteinExistence type="predicted"/>
<dbReference type="Proteomes" id="UP000602124">
    <property type="component" value="Unassembled WGS sequence"/>
</dbReference>
<dbReference type="InterPro" id="IPR020846">
    <property type="entry name" value="MFS_dom"/>
</dbReference>
<feature type="transmembrane region" description="Helical" evidence="6">
    <location>
        <begin position="283"/>
        <end position="303"/>
    </location>
</feature>
<dbReference type="PANTHER" id="PTHR23513">
    <property type="entry name" value="INTEGRAL MEMBRANE EFFLUX PROTEIN-RELATED"/>
    <property type="match status" value="1"/>
</dbReference>
<keyword evidence="9" id="KW-1185">Reference proteome</keyword>
<evidence type="ECO:0000256" key="4">
    <source>
        <dbReference type="ARBA" id="ARBA00022989"/>
    </source>
</evidence>
<dbReference type="SUPFAM" id="SSF103473">
    <property type="entry name" value="MFS general substrate transporter"/>
    <property type="match status" value="1"/>
</dbReference>
<evidence type="ECO:0000256" key="2">
    <source>
        <dbReference type="ARBA" id="ARBA00022475"/>
    </source>
</evidence>
<evidence type="ECO:0000256" key="6">
    <source>
        <dbReference type="SAM" id="Phobius"/>
    </source>
</evidence>
<reference evidence="8" key="1">
    <citation type="submission" date="2020-12" db="EMBL/GenBank/DDBJ databases">
        <title>Devosia sp. MSA67 isolated from Mo River.</title>
        <authorList>
            <person name="Ma F."/>
            <person name="Zi Z."/>
        </authorList>
    </citation>
    <scope>NUCLEOTIDE SEQUENCE</scope>
    <source>
        <strain evidence="8">MSA67</strain>
    </source>
</reference>
<keyword evidence="3 6" id="KW-0812">Transmembrane</keyword>
<evidence type="ECO:0000313" key="9">
    <source>
        <dbReference type="Proteomes" id="UP000602124"/>
    </source>
</evidence>
<dbReference type="Pfam" id="PF07690">
    <property type="entry name" value="MFS_1"/>
    <property type="match status" value="1"/>
</dbReference>
<accession>A0A934MKJ9</accession>
<feature type="transmembrane region" description="Helical" evidence="6">
    <location>
        <begin position="371"/>
        <end position="393"/>
    </location>
</feature>
<feature type="transmembrane region" description="Helical" evidence="6">
    <location>
        <begin position="208"/>
        <end position="232"/>
    </location>
</feature>
<feature type="domain" description="Major facilitator superfamily (MFS) profile" evidence="7">
    <location>
        <begin position="219"/>
        <end position="407"/>
    </location>
</feature>
<evidence type="ECO:0000256" key="3">
    <source>
        <dbReference type="ARBA" id="ARBA00022692"/>
    </source>
</evidence>
<keyword evidence="4 6" id="KW-1133">Transmembrane helix</keyword>
<dbReference type="GO" id="GO:0022857">
    <property type="term" value="F:transmembrane transporter activity"/>
    <property type="evidence" value="ECO:0007669"/>
    <property type="project" value="InterPro"/>
</dbReference>
<comment type="subcellular location">
    <subcellularLocation>
        <location evidence="1">Cell membrane</location>
        <topology evidence="1">Multi-pass membrane protein</topology>
    </subcellularLocation>
</comment>
<feature type="transmembrane region" description="Helical" evidence="6">
    <location>
        <begin position="169"/>
        <end position="187"/>
    </location>
</feature>
<feature type="transmembrane region" description="Helical" evidence="6">
    <location>
        <begin position="344"/>
        <end position="365"/>
    </location>
</feature>
<sequence length="407" mass="42005">MSRHAPLVGLATATVMSVGGTRLSAIAIPWLVLTLTGSPVLTGLVGFAELLPYVLAKALGGPLIDRLGARRIAIWCDWLSALAVVLVPVLFWMGWLSVWALLPAVALIGVLRAPSDVAKQALVPTLAKLGDLPLERVTGVMGASDRLAGTLGAAAGAALIGVIGPGPALLVNAVGFGLSGLFVALFVPKAAASEHHGQRGRYRDDFTAGWAVLRGDPVLVSLVVMIAFTNCFDQAYAMVLLPVWVKSSGLDVAWVGILLATFSGAAIAGAMVAAAIGNRLPRLLVYTLGFMFAGPVPMMLLASGVPLPVVLGVLLVSGFAAGFINPIIGAILFERIPGPMVGRVIALVGALAWTLMPFGGLYAGFLTENLGIQAALAITGCLYLAATLAPIVVPSFRQMNRPRQASA</sequence>